<dbReference type="EMBL" id="JAMYRI010000036">
    <property type="protein sequence ID" value="MER9288407.1"/>
    <property type="molecule type" value="Genomic_DNA"/>
</dbReference>
<dbReference type="Proteomes" id="UP001480082">
    <property type="component" value="Unassembled WGS sequence"/>
</dbReference>
<evidence type="ECO:0000313" key="1">
    <source>
        <dbReference type="EMBL" id="MER9288407.1"/>
    </source>
</evidence>
<sequence length="256" mass="27813">MALSLAACLAMRWSSLTLMVVTEVGAGPLQASRRDDHGAFAGIDVSLEYLSVCVVDASGKIVRETRVASEPEALIAWFASLDLPLAADRAGSRAAVAMALCGDAAGGLAVELLETRNVRHAFKAMPVKSDRNDALGIAQLMRLGWFRPVHCKSLAVQEVRAVLTARKLIQSKLRDVENSVRILRGFGLKVGKTAPRDFACRIRELVAGHPNLKTVATVLLSVHAVLLREFQALEKKVRALVRPESRRRAFLLDQEG</sequence>
<gene>
    <name evidence="1" type="ORF">NKI81_31770</name>
</gene>
<reference evidence="1 2" key="1">
    <citation type="journal article" date="2024" name="Proc. Natl. Acad. Sci. U.S.A.">
        <title>The evolutionary genomics of adaptation to stress in wild rhizobium bacteria.</title>
        <authorList>
            <person name="Kehlet-Delgado H."/>
            <person name="Montoya A.P."/>
            <person name="Jensen K.T."/>
            <person name="Wendlandt C.E."/>
            <person name="Dexheimer C."/>
            <person name="Roberts M."/>
            <person name="Torres Martinez L."/>
            <person name="Friesen M.L."/>
            <person name="Griffitts J.S."/>
            <person name="Porter S.S."/>
        </authorList>
    </citation>
    <scope>NUCLEOTIDE SEQUENCE [LARGE SCALE GENOMIC DNA]</scope>
    <source>
        <strain evidence="1 2">M0468</strain>
    </source>
</reference>
<keyword evidence="2" id="KW-1185">Reference proteome</keyword>
<organism evidence="1 2">
    <name type="scientific">Mesorhizobium australicum</name>
    <dbReference type="NCBI Taxonomy" id="536018"/>
    <lineage>
        <taxon>Bacteria</taxon>
        <taxon>Pseudomonadati</taxon>
        <taxon>Pseudomonadota</taxon>
        <taxon>Alphaproteobacteria</taxon>
        <taxon>Hyphomicrobiales</taxon>
        <taxon>Phyllobacteriaceae</taxon>
        <taxon>Mesorhizobium</taxon>
    </lineage>
</organism>
<name>A0ACC6T8Y4_9HYPH</name>
<accession>A0ACC6T8Y4</accession>
<proteinExistence type="predicted"/>
<protein>
    <submittedName>
        <fullName evidence="1">Transposase</fullName>
    </submittedName>
</protein>
<comment type="caution">
    <text evidence="1">The sequence shown here is derived from an EMBL/GenBank/DDBJ whole genome shotgun (WGS) entry which is preliminary data.</text>
</comment>
<evidence type="ECO:0000313" key="2">
    <source>
        <dbReference type="Proteomes" id="UP001480082"/>
    </source>
</evidence>